<proteinExistence type="inferred from homology"/>
<dbReference type="Proteomes" id="UP000547674">
    <property type="component" value="Unassembled WGS sequence"/>
</dbReference>
<feature type="domain" description="PDZ" evidence="5">
    <location>
        <begin position="343"/>
        <end position="409"/>
    </location>
</feature>
<evidence type="ECO:0000256" key="4">
    <source>
        <dbReference type="SAM" id="SignalP"/>
    </source>
</evidence>
<evidence type="ECO:0000256" key="1">
    <source>
        <dbReference type="ARBA" id="ARBA00010541"/>
    </source>
</evidence>
<accession>A0A7Y2E698</accession>
<dbReference type="InterPro" id="IPR001478">
    <property type="entry name" value="PDZ"/>
</dbReference>
<protein>
    <submittedName>
        <fullName evidence="6">PDZ domain-containing protein</fullName>
    </submittedName>
</protein>
<comment type="similarity">
    <text evidence="1">Belongs to the peptidase S1C family.</text>
</comment>
<dbReference type="Gene3D" id="2.30.42.10">
    <property type="match status" value="2"/>
</dbReference>
<keyword evidence="4" id="KW-0732">Signal</keyword>
<evidence type="ECO:0000313" key="6">
    <source>
        <dbReference type="EMBL" id="NNF05986.1"/>
    </source>
</evidence>
<evidence type="ECO:0000259" key="5">
    <source>
        <dbReference type="PROSITE" id="PS50106"/>
    </source>
</evidence>
<name>A0A7Y2E698_UNCEI</name>
<comment type="caution">
    <text evidence="6">The sequence shown here is derived from an EMBL/GenBank/DDBJ whole genome shotgun (WGS) entry which is preliminary data.</text>
</comment>
<feature type="domain" description="PDZ" evidence="5">
    <location>
        <begin position="28"/>
        <end position="118"/>
    </location>
</feature>
<feature type="region of interest" description="Disordered" evidence="3">
    <location>
        <begin position="126"/>
        <end position="178"/>
    </location>
</feature>
<evidence type="ECO:0000313" key="7">
    <source>
        <dbReference type="Proteomes" id="UP000547674"/>
    </source>
</evidence>
<dbReference type="SMART" id="SM00228">
    <property type="entry name" value="PDZ"/>
    <property type="match status" value="2"/>
</dbReference>
<dbReference type="AlphaFoldDB" id="A0A7Y2E698"/>
<dbReference type="PANTHER" id="PTHR22939">
    <property type="entry name" value="SERINE PROTEASE FAMILY S1C HTRA-RELATED"/>
    <property type="match status" value="1"/>
</dbReference>
<evidence type="ECO:0000256" key="2">
    <source>
        <dbReference type="SAM" id="Coils"/>
    </source>
</evidence>
<feature type="coiled-coil region" evidence="2">
    <location>
        <begin position="309"/>
        <end position="343"/>
    </location>
</feature>
<dbReference type="InterPro" id="IPR036034">
    <property type="entry name" value="PDZ_sf"/>
</dbReference>
<feature type="signal peptide" evidence="4">
    <location>
        <begin position="1"/>
        <end position="19"/>
    </location>
</feature>
<dbReference type="EMBL" id="JABDJR010000166">
    <property type="protein sequence ID" value="NNF05986.1"/>
    <property type="molecule type" value="Genomic_DNA"/>
</dbReference>
<feature type="chain" id="PRO_5030563518" evidence="4">
    <location>
        <begin position="20"/>
        <end position="604"/>
    </location>
</feature>
<gene>
    <name evidence="6" type="ORF">HKN21_04440</name>
</gene>
<evidence type="ECO:0000256" key="3">
    <source>
        <dbReference type="SAM" id="MobiDB-lite"/>
    </source>
</evidence>
<keyword evidence="2" id="KW-0175">Coiled coil</keyword>
<dbReference type="Pfam" id="PF13180">
    <property type="entry name" value="PDZ_2"/>
    <property type="match status" value="2"/>
</dbReference>
<dbReference type="PANTHER" id="PTHR22939:SF129">
    <property type="entry name" value="SERINE PROTEASE HTRA2, MITOCHONDRIAL"/>
    <property type="match status" value="1"/>
</dbReference>
<dbReference type="CDD" id="cd10839">
    <property type="entry name" value="cpPDZ1_DegP-like"/>
    <property type="match status" value="1"/>
</dbReference>
<organism evidence="6 7">
    <name type="scientific">Eiseniibacteriota bacterium</name>
    <dbReference type="NCBI Taxonomy" id="2212470"/>
    <lineage>
        <taxon>Bacteria</taxon>
        <taxon>Candidatus Eiseniibacteriota</taxon>
    </lineage>
</organism>
<sequence>MKKLVRLFLLASIVVLGTAGDWAPGADYAQAQNRDQAWLGVSLQELNKDLRDAIGVSRRVKGALITSVVDGSPADKAGLRSHDVITEIDNIRVTSVDQAIKAVRTSKPGSKVRVVVQRGDKERGINVRLGDLSDASSGDRSRPRGPRNFFFDGDDDDHDRDHAPHARNKHRDRHDHDDHEGTVYYLEDDGSWTSSDGNEVWVDEDEDGRHVIRLRKEGKDAPIVIFRGDDDDDDGHSFFFDRDKKGKFSWHSDDDDDHEGSVFFFDRDKKDGKFGWHSDDDEDGNVLYFEFDDDEDDDDKKVKVHRKLVERFQEKGERMRERADRVRDRLERRERRAPSAQERWNVQTRSRGFLGVETMEVNQQLAEYFGAKDDHGVLVTWVVEDSPAEKAGLRAGDIILEVDGEEIEDSGDLAREIRRLDPGEETVIRFNRKGSERSLTIAVADHRDFGAVFPAPLADELAELRIPEIHVPPVHIPEIRIPAIHIPHADLEELHHSLGELEELEHVFPEMLHGLEGIEEEIAAALESIDFEELMEAVGEIDFQELAKDFEGIEFDQSEFGRSLEDALEGLEDLDLKFDSSELERWIEKLQEEAGKKSSSRRYY</sequence>
<reference evidence="6 7" key="1">
    <citation type="submission" date="2020-03" db="EMBL/GenBank/DDBJ databases">
        <title>Metabolic flexibility allows generalist bacteria to become dominant in a frequently disturbed ecosystem.</title>
        <authorList>
            <person name="Chen Y.-J."/>
            <person name="Leung P.M."/>
            <person name="Bay S.K."/>
            <person name="Hugenholtz P."/>
            <person name="Kessler A.J."/>
            <person name="Shelley G."/>
            <person name="Waite D.W."/>
            <person name="Cook P.L."/>
            <person name="Greening C."/>
        </authorList>
    </citation>
    <scope>NUCLEOTIDE SEQUENCE [LARGE SCALE GENOMIC DNA]</scope>
    <source>
        <strain evidence="6">SS_bin_28</strain>
    </source>
</reference>
<dbReference type="PROSITE" id="PS50106">
    <property type="entry name" value="PDZ"/>
    <property type="match status" value="2"/>
</dbReference>
<dbReference type="SUPFAM" id="SSF50156">
    <property type="entry name" value="PDZ domain-like"/>
    <property type="match status" value="2"/>
</dbReference>